<dbReference type="Proteomes" id="UP000003085">
    <property type="component" value="Unassembled WGS sequence"/>
</dbReference>
<sequence>MLYKPIQIQKFLKKQYRMTFQYQRLAEQLAHKIYHHELQPQQKLSSLREFARQQEISLSTAQQCYELLEAKGLIYVKAKSGYFVSSRQYQSPAPDSPQFESMPRQVSNFDLQNQIQTASIQSHLTPLGAIQLSPHLIPVDGLRRSLQRALKHCQPEDFLYCNKQGHHVLRQALADHWREDGIYIAAEDIFITNGCLPAISLLIQQMSKEGDSILIPTPTFNGQLQMLASLKRKIIEIPADHQGIDLERLEHFMQQGSAKLCLLTANYQNPLGYCLSNQQKQRIAELAQQYQCFIIEDDIYAECSFQNERPLPIRYWDQQGYVVWCASVSKSLSSAYRVGWFCLGQQLEFLRPQLLANNVGVNTPLQLGLADFIYSRGYREHLDQLRPKLMQQVEQYRACILETFQGIPIALSQSQGGYALWMQLPDTITGLDLYYLAQAKGINIVPGEVFGEDQRYRHFIRLNAGHAFTQEIRQAIQQLADWVKQSLDSSSA</sequence>
<dbReference type="GO" id="GO:0030170">
    <property type="term" value="F:pyridoxal phosphate binding"/>
    <property type="evidence" value="ECO:0007669"/>
    <property type="project" value="InterPro"/>
</dbReference>
<keyword evidence="2" id="KW-0663">Pyridoxal phosphate</keyword>
<reference evidence="8" key="1">
    <citation type="submission" date="2010-03" db="EMBL/GenBank/DDBJ databases">
        <title>Complete sequence of Mobiluncus curtisii ATCC 43063.</title>
        <authorList>
            <person name="Muzny D."/>
            <person name="Qin X."/>
            <person name="Deng J."/>
            <person name="Jiang H."/>
            <person name="Liu Y."/>
            <person name="Qu J."/>
            <person name="Song X.-Z."/>
            <person name="Zhang L."/>
            <person name="Thornton R."/>
            <person name="Coyle M."/>
            <person name="Francisco L."/>
            <person name="Jackson L."/>
            <person name="Javaid M."/>
            <person name="Korchina V."/>
            <person name="Kovar C."/>
            <person name="Mata R."/>
            <person name="Mathew T."/>
            <person name="Ngo R."/>
            <person name="Nguyen L."/>
            <person name="Nguyen N."/>
            <person name="Okwuonu G."/>
            <person name="Ongeri F."/>
            <person name="Pham C."/>
            <person name="Simmons D."/>
            <person name="Wilczek-Boney K."/>
            <person name="Hale W."/>
            <person name="Jakkamsetti A."/>
            <person name="Pham P."/>
            <person name="Ruth R."/>
            <person name="San Lucas F."/>
            <person name="Warren J."/>
            <person name="Zhang J."/>
            <person name="Zhao Z."/>
            <person name="Zhou C."/>
            <person name="Zhu D."/>
            <person name="Lee S."/>
            <person name="Bess C."/>
            <person name="Blankenburg K."/>
            <person name="Forbes L."/>
            <person name="Fu Q."/>
            <person name="Gubbala S."/>
            <person name="Hirani K."/>
            <person name="Jayaseelan J.C."/>
            <person name="Lara F."/>
            <person name="Munidasa M."/>
            <person name="Palculict T."/>
            <person name="Patil S."/>
            <person name="Pu L.-L."/>
            <person name="Saada N."/>
            <person name="Tang L."/>
            <person name="Weissenberger G."/>
            <person name="Zhu Y."/>
            <person name="Hemphill L."/>
            <person name="Shang Y."/>
            <person name="Youmans B."/>
            <person name="Ayvaz T."/>
            <person name="Ross M."/>
            <person name="Santibanez J."/>
            <person name="Aqrawi P."/>
            <person name="Gross S."/>
            <person name="Joshi V."/>
            <person name="Fowler G."/>
            <person name="Nazareth L."/>
            <person name="Reid J."/>
            <person name="Worley K."/>
            <person name="Petrosino J."/>
            <person name="Highlander S."/>
            <person name="Gibbs R."/>
            <person name="Gibbs R."/>
        </authorList>
    </citation>
    <scope>NUCLEOTIDE SEQUENCE [LARGE SCALE GENOMIC DNA]</scope>
    <source>
        <strain evidence="8">ATCC 19194</strain>
    </source>
</reference>
<evidence type="ECO:0000256" key="1">
    <source>
        <dbReference type="ARBA" id="ARBA00005384"/>
    </source>
</evidence>
<dbReference type="AlphaFoldDB" id="D4XKT6"/>
<dbReference type="InterPro" id="IPR051446">
    <property type="entry name" value="HTH_trans_reg/aminotransferase"/>
</dbReference>
<keyword evidence="5" id="KW-0804">Transcription</keyword>
<dbReference type="PANTHER" id="PTHR46577:SF2">
    <property type="entry name" value="TRANSCRIPTIONAL REGULATORY PROTEIN"/>
    <property type="match status" value="1"/>
</dbReference>
<feature type="domain" description="HTH gntR-type" evidence="6">
    <location>
        <begin position="19"/>
        <end position="87"/>
    </location>
</feature>
<evidence type="ECO:0000256" key="3">
    <source>
        <dbReference type="ARBA" id="ARBA00023015"/>
    </source>
</evidence>
<organism evidence="7 8">
    <name type="scientific">Acinetobacter haemolyticus ATCC 19194</name>
    <dbReference type="NCBI Taxonomy" id="707232"/>
    <lineage>
        <taxon>Bacteria</taxon>
        <taxon>Pseudomonadati</taxon>
        <taxon>Pseudomonadota</taxon>
        <taxon>Gammaproteobacteria</taxon>
        <taxon>Moraxellales</taxon>
        <taxon>Moraxellaceae</taxon>
        <taxon>Acinetobacter</taxon>
    </lineage>
</organism>
<dbReference type="HOGENOM" id="CLU_017584_0_0_6"/>
<gene>
    <name evidence="7" type="ORF">HMP0015_0328</name>
</gene>
<keyword evidence="4" id="KW-0238">DNA-binding</keyword>
<name>D4XKT6_ACIHA</name>
<dbReference type="InterPro" id="IPR015421">
    <property type="entry name" value="PyrdxlP-dep_Trfase_major"/>
</dbReference>
<evidence type="ECO:0000256" key="5">
    <source>
        <dbReference type="ARBA" id="ARBA00023163"/>
    </source>
</evidence>
<dbReference type="Gene3D" id="3.40.640.10">
    <property type="entry name" value="Type I PLP-dependent aspartate aminotransferase-like (Major domain)"/>
    <property type="match status" value="1"/>
</dbReference>
<dbReference type="EMBL" id="ADMT01000073">
    <property type="protein sequence ID" value="EFF84188.1"/>
    <property type="molecule type" value="Genomic_DNA"/>
</dbReference>
<dbReference type="SMART" id="SM00345">
    <property type="entry name" value="HTH_GNTR"/>
    <property type="match status" value="1"/>
</dbReference>
<dbReference type="Pfam" id="PF00155">
    <property type="entry name" value="Aminotran_1_2"/>
    <property type="match status" value="1"/>
</dbReference>
<accession>D4XKT6</accession>
<dbReference type="InterPro" id="IPR015422">
    <property type="entry name" value="PyrdxlP-dep_Trfase_small"/>
</dbReference>
<comment type="similarity">
    <text evidence="1">In the C-terminal section; belongs to the class-I pyridoxal-phosphate-dependent aminotransferase family.</text>
</comment>
<dbReference type="PANTHER" id="PTHR46577">
    <property type="entry name" value="HTH-TYPE TRANSCRIPTIONAL REGULATORY PROTEIN GABR"/>
    <property type="match status" value="1"/>
</dbReference>
<dbReference type="InterPro" id="IPR004839">
    <property type="entry name" value="Aminotransferase_I/II_large"/>
</dbReference>
<dbReference type="SUPFAM" id="SSF53383">
    <property type="entry name" value="PLP-dependent transferases"/>
    <property type="match status" value="1"/>
</dbReference>
<dbReference type="Gene3D" id="3.90.1150.10">
    <property type="entry name" value="Aspartate Aminotransferase, domain 1"/>
    <property type="match status" value="1"/>
</dbReference>
<proteinExistence type="inferred from homology"/>
<dbReference type="CDD" id="cd00609">
    <property type="entry name" value="AAT_like"/>
    <property type="match status" value="1"/>
</dbReference>
<evidence type="ECO:0000313" key="8">
    <source>
        <dbReference type="Proteomes" id="UP000003085"/>
    </source>
</evidence>
<dbReference type="SUPFAM" id="SSF46785">
    <property type="entry name" value="Winged helix' DNA-binding domain"/>
    <property type="match status" value="1"/>
</dbReference>
<dbReference type="InterPro" id="IPR036390">
    <property type="entry name" value="WH_DNA-bd_sf"/>
</dbReference>
<evidence type="ECO:0000256" key="2">
    <source>
        <dbReference type="ARBA" id="ARBA00022898"/>
    </source>
</evidence>
<dbReference type="Gene3D" id="1.10.10.10">
    <property type="entry name" value="Winged helix-like DNA-binding domain superfamily/Winged helix DNA-binding domain"/>
    <property type="match status" value="1"/>
</dbReference>
<evidence type="ECO:0000259" key="6">
    <source>
        <dbReference type="PROSITE" id="PS50949"/>
    </source>
</evidence>
<dbReference type="InterPro" id="IPR036388">
    <property type="entry name" value="WH-like_DNA-bd_sf"/>
</dbReference>
<dbReference type="PROSITE" id="PS50949">
    <property type="entry name" value="HTH_GNTR"/>
    <property type="match status" value="1"/>
</dbReference>
<dbReference type="GO" id="GO:0003700">
    <property type="term" value="F:DNA-binding transcription factor activity"/>
    <property type="evidence" value="ECO:0007669"/>
    <property type="project" value="InterPro"/>
</dbReference>
<evidence type="ECO:0000256" key="4">
    <source>
        <dbReference type="ARBA" id="ARBA00023125"/>
    </source>
</evidence>
<protein>
    <submittedName>
        <fullName evidence="7">Transcriptional regulator, GntR family</fullName>
    </submittedName>
</protein>
<dbReference type="InterPro" id="IPR000524">
    <property type="entry name" value="Tscrpt_reg_HTH_GntR"/>
</dbReference>
<dbReference type="CDD" id="cd07377">
    <property type="entry name" value="WHTH_GntR"/>
    <property type="match status" value="1"/>
</dbReference>
<comment type="caution">
    <text evidence="7">The sequence shown here is derived from an EMBL/GenBank/DDBJ whole genome shotgun (WGS) entry which is preliminary data.</text>
</comment>
<keyword evidence="3" id="KW-0805">Transcription regulation</keyword>
<dbReference type="InterPro" id="IPR015424">
    <property type="entry name" value="PyrdxlP-dep_Trfase"/>
</dbReference>
<evidence type="ECO:0000313" key="7">
    <source>
        <dbReference type="EMBL" id="EFF84188.1"/>
    </source>
</evidence>
<dbReference type="GO" id="GO:0003677">
    <property type="term" value="F:DNA binding"/>
    <property type="evidence" value="ECO:0007669"/>
    <property type="project" value="UniProtKB-KW"/>
</dbReference>
<dbReference type="Pfam" id="PF00392">
    <property type="entry name" value="GntR"/>
    <property type="match status" value="1"/>
</dbReference>